<gene>
    <name evidence="3" type="ORF">MBEBAB_1944</name>
</gene>
<feature type="compositionally biased region" description="Pro residues" evidence="1">
    <location>
        <begin position="43"/>
        <end position="54"/>
    </location>
</feature>
<dbReference type="Proteomes" id="UP000016569">
    <property type="component" value="Unassembled WGS sequence"/>
</dbReference>
<evidence type="ECO:0000313" key="4">
    <source>
        <dbReference type="Proteomes" id="UP000016569"/>
    </source>
</evidence>
<reference evidence="4" key="1">
    <citation type="journal article" date="2013" name="Genome Announc.">
        <title>Draft Genome Sequence of the Dimorphic Prosthecate Bacterium Brevundimonas abyssalis TAR-001T.</title>
        <authorList>
            <person name="Tsubouchi T."/>
            <person name="Nishi S."/>
            <person name="Usui K."/>
            <person name="Shimane Y."/>
            <person name="Takaki Y."/>
            <person name="Maruyama T."/>
            <person name="Hatada Y."/>
        </authorList>
    </citation>
    <scope>NUCLEOTIDE SEQUENCE [LARGE SCALE GENOMIC DNA]</scope>
    <source>
        <strain evidence="4">TAR-001</strain>
    </source>
</reference>
<sequence length="123" mass="12476">MSRPFRRLIAPFAALALLTACQQAEEPAAPAAETSAAEATAPEPTPTASPPTPGLLPGTEVGSCAEERGQAAAQALADQCRQVSPATRPPCNPANPCALIQGEIDRACALWAEDGDVPAECAA</sequence>
<evidence type="ECO:0000256" key="2">
    <source>
        <dbReference type="SAM" id="SignalP"/>
    </source>
</evidence>
<comment type="caution">
    <text evidence="3">The sequence shown here is derived from an EMBL/GenBank/DDBJ whole genome shotgun (WGS) entry which is preliminary data.</text>
</comment>
<dbReference type="EMBL" id="BATC01000035">
    <property type="protein sequence ID" value="GAD59694.1"/>
    <property type="molecule type" value="Genomic_DNA"/>
</dbReference>
<dbReference type="PROSITE" id="PS51257">
    <property type="entry name" value="PROKAR_LIPOPROTEIN"/>
    <property type="match status" value="1"/>
</dbReference>
<organism evidence="3 4">
    <name type="scientific">Brevundimonas abyssalis TAR-001</name>
    <dbReference type="NCBI Taxonomy" id="1391729"/>
    <lineage>
        <taxon>Bacteria</taxon>
        <taxon>Pseudomonadati</taxon>
        <taxon>Pseudomonadota</taxon>
        <taxon>Alphaproteobacteria</taxon>
        <taxon>Caulobacterales</taxon>
        <taxon>Caulobacteraceae</taxon>
        <taxon>Brevundimonas</taxon>
    </lineage>
</organism>
<feature type="compositionally biased region" description="Low complexity" evidence="1">
    <location>
        <begin position="24"/>
        <end position="42"/>
    </location>
</feature>
<protein>
    <submittedName>
        <fullName evidence="3">Uncharacterized protein</fullName>
    </submittedName>
</protein>
<feature type="chain" id="PRO_5034557333" evidence="2">
    <location>
        <begin position="25"/>
        <end position="123"/>
    </location>
</feature>
<feature type="signal peptide" evidence="2">
    <location>
        <begin position="1"/>
        <end position="24"/>
    </location>
</feature>
<evidence type="ECO:0000313" key="3">
    <source>
        <dbReference type="EMBL" id="GAD59694.1"/>
    </source>
</evidence>
<dbReference type="AlphaFoldDB" id="A0A8E0TRU9"/>
<proteinExistence type="predicted"/>
<keyword evidence="2" id="KW-0732">Signal</keyword>
<dbReference type="OrthoDB" id="7340239at2"/>
<accession>A0A8E0TRU9</accession>
<keyword evidence="4" id="KW-1185">Reference proteome</keyword>
<name>A0A8E0TRU9_9CAUL</name>
<evidence type="ECO:0000256" key="1">
    <source>
        <dbReference type="SAM" id="MobiDB-lite"/>
    </source>
</evidence>
<dbReference type="RefSeq" id="WP_021697788.1">
    <property type="nucleotide sequence ID" value="NZ_BATC01000035.1"/>
</dbReference>
<feature type="region of interest" description="Disordered" evidence="1">
    <location>
        <begin position="24"/>
        <end position="63"/>
    </location>
</feature>